<accession>A0A017T580</accession>
<protein>
    <submittedName>
        <fullName evidence="2">Uncharacterized protein</fullName>
    </submittedName>
</protein>
<dbReference type="STRING" id="1192034.CAP_4567"/>
<feature type="region of interest" description="Disordered" evidence="1">
    <location>
        <begin position="1"/>
        <end position="69"/>
    </location>
</feature>
<sequence length="83" mass="9103">MSHLWDNRLPRAQASRSDVWKGGRSEGQNDGRSDQGPDWGPDQGPDWGPDQGPDQGPDSMEDDTLLTTPLPYNVAKCRALAVK</sequence>
<proteinExistence type="predicted"/>
<comment type="caution">
    <text evidence="2">The sequence shown here is derived from an EMBL/GenBank/DDBJ whole genome shotgun (WGS) entry which is preliminary data.</text>
</comment>
<evidence type="ECO:0000313" key="3">
    <source>
        <dbReference type="Proteomes" id="UP000019678"/>
    </source>
</evidence>
<feature type="compositionally biased region" description="Basic and acidic residues" evidence="1">
    <location>
        <begin position="18"/>
        <end position="35"/>
    </location>
</feature>
<name>A0A017T580_9BACT</name>
<keyword evidence="3" id="KW-1185">Reference proteome</keyword>
<dbReference type="EMBL" id="ASRX01000034">
    <property type="protein sequence ID" value="EYF04428.1"/>
    <property type="molecule type" value="Genomic_DNA"/>
</dbReference>
<evidence type="ECO:0000313" key="2">
    <source>
        <dbReference type="EMBL" id="EYF04428.1"/>
    </source>
</evidence>
<reference evidence="2 3" key="1">
    <citation type="submission" date="2013-05" db="EMBL/GenBank/DDBJ databases">
        <title>Genome assembly of Chondromyces apiculatus DSM 436.</title>
        <authorList>
            <person name="Sharma G."/>
            <person name="Khatri I."/>
            <person name="Kaur C."/>
            <person name="Mayilraj S."/>
            <person name="Subramanian S."/>
        </authorList>
    </citation>
    <scope>NUCLEOTIDE SEQUENCE [LARGE SCALE GENOMIC DNA]</scope>
    <source>
        <strain evidence="2 3">DSM 436</strain>
    </source>
</reference>
<dbReference type="RefSeq" id="WP_044244287.1">
    <property type="nucleotide sequence ID" value="NZ_ASRX01000034.1"/>
</dbReference>
<organism evidence="2 3">
    <name type="scientific">Chondromyces apiculatus DSM 436</name>
    <dbReference type="NCBI Taxonomy" id="1192034"/>
    <lineage>
        <taxon>Bacteria</taxon>
        <taxon>Pseudomonadati</taxon>
        <taxon>Myxococcota</taxon>
        <taxon>Polyangia</taxon>
        <taxon>Polyangiales</taxon>
        <taxon>Polyangiaceae</taxon>
        <taxon>Chondromyces</taxon>
    </lineage>
</organism>
<gene>
    <name evidence="2" type="ORF">CAP_4567</name>
</gene>
<evidence type="ECO:0000256" key="1">
    <source>
        <dbReference type="SAM" id="MobiDB-lite"/>
    </source>
</evidence>
<dbReference type="Proteomes" id="UP000019678">
    <property type="component" value="Unassembled WGS sequence"/>
</dbReference>
<dbReference type="AlphaFoldDB" id="A0A017T580"/>